<dbReference type="Proteomes" id="UP000315423">
    <property type="component" value="Unassembled WGS sequence"/>
</dbReference>
<evidence type="ECO:0000313" key="2">
    <source>
        <dbReference type="Proteomes" id="UP000315423"/>
    </source>
</evidence>
<accession>A0AC61S9D1</accession>
<comment type="caution">
    <text evidence="1">The sequence shown here is derived from an EMBL/GenBank/DDBJ whole genome shotgun (WGS) entry which is preliminary data.</text>
</comment>
<evidence type="ECO:0000313" key="1">
    <source>
        <dbReference type="EMBL" id="TKY91289.1"/>
    </source>
</evidence>
<protein>
    <submittedName>
        <fullName evidence="1">Tetrahydromethanopterin S-methyltransferase subunit D</fullName>
    </submittedName>
</protein>
<proteinExistence type="predicted"/>
<gene>
    <name evidence="1" type="ORF">C5S46_06615</name>
</gene>
<sequence>MTDFISLFDPISIILITIGGILIGLGVHFIPVGGAPAAMAQATGVGTGTVQLAAGAGLTGLISAGFMYSMLGNDGLSSIELVQVMLSGAVGAMIMISVTMFIGQLVYVYCVGVPPVSAKVDKDPITGDIQDIYVSKGTEGHGIPTVSFVSGVIGGLLGGMGGSLIYAILMNAGSPGPIESLLVGPSPATIALAGIFSAGVFYVNAVVASYNIGGTIEGFHDPKFKRVPKAVISCLIASLLCAMIAVPIMGGL</sequence>
<reference evidence="1" key="1">
    <citation type="submission" date="2018-09" db="EMBL/GenBank/DDBJ databases">
        <title>A genomic encyclopedia of anaerobic methanotrophic archaea.</title>
        <authorList>
            <person name="Skennerton C.T."/>
            <person name="Chadwick G.L."/>
            <person name="Laso-Perez R."/>
            <person name="Leu A.O."/>
            <person name="Speth D.R."/>
            <person name="Yu H."/>
            <person name="Morgan-Lang C."/>
            <person name="Hatzenpichler R."/>
            <person name="Goudeau D."/>
            <person name="Malmstrom R."/>
            <person name="Woyke T."/>
            <person name="Hallam S."/>
            <person name="Tyson G.W."/>
            <person name="Wegener G."/>
            <person name="Boetius A."/>
            <person name="Orphan V.J."/>
        </authorList>
    </citation>
    <scope>NUCLEOTIDE SEQUENCE</scope>
    <source>
        <strain evidence="1">CONS3730D10UFb2</strain>
    </source>
</reference>
<name>A0AC61S9D1_9EURY</name>
<organism evidence="1 2">
    <name type="scientific">Candidatus Methanomarinus sp</name>
    <dbReference type="NCBI Taxonomy" id="3386244"/>
    <lineage>
        <taxon>Archaea</taxon>
        <taxon>Methanobacteriati</taxon>
        <taxon>Methanobacteriota</taxon>
        <taxon>Stenosarchaea group</taxon>
        <taxon>Methanomicrobia</taxon>
        <taxon>Methanosarcinales</taxon>
        <taxon>ANME-2 cluster</taxon>
        <taxon>Candidatus Methanocomedenaceae</taxon>
        <taxon>Candidatus Methanomarinus</taxon>
    </lineage>
</organism>
<dbReference type="EMBL" id="QYBA01000224">
    <property type="protein sequence ID" value="TKY91289.1"/>
    <property type="molecule type" value="Genomic_DNA"/>
</dbReference>